<evidence type="ECO:0000259" key="16">
    <source>
        <dbReference type="Pfam" id="PF01817"/>
    </source>
</evidence>
<evidence type="ECO:0000256" key="12">
    <source>
        <dbReference type="ARBA" id="ARBA00023235"/>
    </source>
</evidence>
<dbReference type="EMBL" id="CR382138">
    <property type="protein sequence ID" value="CAR66411.1"/>
    <property type="molecule type" value="Genomic_DNA"/>
</dbReference>
<dbReference type="InterPro" id="IPR002701">
    <property type="entry name" value="CM_II_prokaryot"/>
</dbReference>
<proteinExistence type="predicted"/>
<dbReference type="PANTHER" id="PTHR21145">
    <property type="entry name" value="CHORISMATE MUTASE"/>
    <property type="match status" value="1"/>
</dbReference>
<evidence type="ECO:0000256" key="2">
    <source>
        <dbReference type="ARBA" id="ARBA00004817"/>
    </source>
</evidence>
<comment type="catalytic activity">
    <reaction evidence="13">
        <text>chorismate = prephenate</text>
        <dbReference type="Rhea" id="RHEA:13897"/>
        <dbReference type="ChEBI" id="CHEBI:29748"/>
        <dbReference type="ChEBI" id="CHEBI:29934"/>
        <dbReference type="EC" id="5.4.99.5"/>
    </reaction>
    <physiologicalReaction direction="left-to-right" evidence="13">
        <dbReference type="Rhea" id="RHEA:13898"/>
    </physiologicalReaction>
</comment>
<protein>
    <recommendedName>
        <fullName evidence="5 15">Chorismate mutase</fullName>
        <ecNumber evidence="4 15">5.4.99.5</ecNumber>
    </recommendedName>
</protein>
<keyword evidence="7" id="KW-0827">Tyrosine biosynthesis</keyword>
<dbReference type="UniPathway" id="UPA00120">
    <property type="reaction ID" value="UER00203"/>
</dbReference>
<evidence type="ECO:0000256" key="5">
    <source>
        <dbReference type="ARBA" id="ARBA00020296"/>
    </source>
</evidence>
<gene>
    <name evidence="17" type="ordered locus">DEHA2F24530g</name>
</gene>
<dbReference type="KEGG" id="dha:DEHA2F24530g"/>
<dbReference type="AlphaFoldDB" id="B5RUN3"/>
<evidence type="ECO:0000313" key="17">
    <source>
        <dbReference type="EMBL" id="CAR66411.1"/>
    </source>
</evidence>
<feature type="domain" description="Chorismate mutase" evidence="16">
    <location>
        <begin position="175"/>
        <end position="281"/>
    </location>
</feature>
<evidence type="ECO:0000256" key="8">
    <source>
        <dbReference type="ARBA" id="ARBA00022533"/>
    </source>
</evidence>
<keyword evidence="8" id="KW-0021">Allosteric enzyme</keyword>
<evidence type="ECO:0000256" key="15">
    <source>
        <dbReference type="PIRNR" id="PIRNR017318"/>
    </source>
</evidence>
<sequence>MSRIAGRYFSKSRPQISKLELSSLMKTRLNHIVKMDFMKPETVLDLNNIRHALMRMEDSIVFDLIERSQFYSSPSVYEPNKFQIPNFNRSFLAWSLLQMEKTHSQVRRYEAPDETPFFPSELLPSFLPSIKYPKILASYSDEVTANDQILKTYVEQIVPQISCKTGEQQENLGSVSVCDVNCLQTLSRRIHFGKFVAEAKYQSDKAMYIKLIRAKDVKAIEASITNSAVEAKILDRLIEKGHSYGVDPSLKYSQNPQSKIQPEIIAKIYKDFVIPLTKVVEVDYLLRRLEDESEEELAKYE</sequence>
<keyword evidence="6" id="KW-0963">Cytoplasm</keyword>
<dbReference type="InterPro" id="IPR008238">
    <property type="entry name" value="Chorismate_mutase_AroQ_euk"/>
</dbReference>
<evidence type="ECO:0000256" key="6">
    <source>
        <dbReference type="ARBA" id="ARBA00022490"/>
    </source>
</evidence>
<dbReference type="FunFam" id="1.10.590.10:FF:000002">
    <property type="entry name" value="Chorismate mutase"/>
    <property type="match status" value="1"/>
</dbReference>
<evidence type="ECO:0000256" key="10">
    <source>
        <dbReference type="ARBA" id="ARBA00023141"/>
    </source>
</evidence>
<dbReference type="OMA" id="ATCDVNC"/>
<dbReference type="RefSeq" id="XP_002770894.1">
    <property type="nucleotide sequence ID" value="XM_002770848.1"/>
</dbReference>
<dbReference type="GO" id="GO:0009094">
    <property type="term" value="P:L-phenylalanine biosynthetic process"/>
    <property type="evidence" value="ECO:0007669"/>
    <property type="project" value="UniProtKB-KW"/>
</dbReference>
<accession>B5RUN3</accession>
<dbReference type="HOGENOM" id="CLU_057757_0_0_1"/>
<evidence type="ECO:0000256" key="13">
    <source>
        <dbReference type="ARBA" id="ARBA00023979"/>
    </source>
</evidence>
<dbReference type="SUPFAM" id="SSF48600">
    <property type="entry name" value="Chorismate mutase II"/>
    <property type="match status" value="1"/>
</dbReference>
<name>B5RUN3_DEBHA</name>
<comment type="function">
    <text evidence="14">Catalyzes the Claisen rearrangement of chorismate to prephenate. Acts at the first branch point in the aromatic amino acid pathway where it steers biosynthesis towards phenylalanine and tyrosine, and away from tryptophan.</text>
</comment>
<dbReference type="FunCoup" id="B5RUN3">
    <property type="interactions" value="176"/>
</dbReference>
<keyword evidence="11" id="KW-0584">Phenylalanine biosynthesis</keyword>
<evidence type="ECO:0000256" key="4">
    <source>
        <dbReference type="ARBA" id="ARBA00012404"/>
    </source>
</evidence>
<dbReference type="STRING" id="284592.B5RUN3"/>
<comment type="subcellular location">
    <subcellularLocation>
        <location evidence="1">Cytoplasm</location>
    </subcellularLocation>
</comment>
<evidence type="ECO:0000256" key="7">
    <source>
        <dbReference type="ARBA" id="ARBA00022498"/>
    </source>
</evidence>
<dbReference type="InterPro" id="IPR036263">
    <property type="entry name" value="Chorismate_II_sf"/>
</dbReference>
<dbReference type="PROSITE" id="PS51169">
    <property type="entry name" value="CHORISMATE_MUT_3"/>
    <property type="match status" value="1"/>
</dbReference>
<dbReference type="eggNOG" id="KOG0795">
    <property type="taxonomic scope" value="Eukaryota"/>
</dbReference>
<dbReference type="GO" id="GO:0005634">
    <property type="term" value="C:nucleus"/>
    <property type="evidence" value="ECO:0007669"/>
    <property type="project" value="EnsemblFungi"/>
</dbReference>
<dbReference type="NCBIfam" id="TIGR01802">
    <property type="entry name" value="CM_pl-yst"/>
    <property type="match status" value="1"/>
</dbReference>
<dbReference type="EC" id="5.4.99.5" evidence="4 15"/>
<dbReference type="SMR" id="B5RUN3"/>
<evidence type="ECO:0000256" key="14">
    <source>
        <dbReference type="ARBA" id="ARBA00055515"/>
    </source>
</evidence>
<keyword evidence="12 15" id="KW-0413">Isomerase</keyword>
<dbReference type="GO" id="GO:0004106">
    <property type="term" value="F:chorismate mutase activity"/>
    <property type="evidence" value="ECO:0007669"/>
    <property type="project" value="UniProtKB-UniRule"/>
</dbReference>
<comment type="subunit">
    <text evidence="3">Homodimer.</text>
</comment>
<dbReference type="GeneID" id="8999063"/>
<reference evidence="17 18" key="1">
    <citation type="journal article" date="2004" name="Nature">
        <title>Genome evolution in yeasts.</title>
        <authorList>
            <consortium name="Genolevures"/>
            <person name="Dujon B."/>
            <person name="Sherman D."/>
            <person name="Fischer G."/>
            <person name="Durrens P."/>
            <person name="Casaregola S."/>
            <person name="Lafontaine I."/>
            <person name="de Montigny J."/>
            <person name="Marck C."/>
            <person name="Neuveglise C."/>
            <person name="Talla E."/>
            <person name="Goffard N."/>
            <person name="Frangeul L."/>
            <person name="Aigle M."/>
            <person name="Anthouard V."/>
            <person name="Babour A."/>
            <person name="Barbe V."/>
            <person name="Barnay S."/>
            <person name="Blanchin S."/>
            <person name="Beckerich J.M."/>
            <person name="Beyne E."/>
            <person name="Bleykasten C."/>
            <person name="Boisrame A."/>
            <person name="Boyer J."/>
            <person name="Cattolico L."/>
            <person name="Confanioleri F."/>
            <person name="de Daruvar A."/>
            <person name="Despons L."/>
            <person name="Fabre E."/>
            <person name="Fairhead C."/>
            <person name="Ferry-Dumazet H."/>
            <person name="Groppi A."/>
            <person name="Hantraye F."/>
            <person name="Hennequin C."/>
            <person name="Jauniaux N."/>
            <person name="Joyet P."/>
            <person name="Kachouri R."/>
            <person name="Kerrest A."/>
            <person name="Koszul R."/>
            <person name="Lemaire M."/>
            <person name="Lesur I."/>
            <person name="Ma L."/>
            <person name="Muller H."/>
            <person name="Nicaud J.M."/>
            <person name="Nikolski M."/>
            <person name="Oztas S."/>
            <person name="Ozier-Kalogeropoulos O."/>
            <person name="Pellenz S."/>
            <person name="Potier S."/>
            <person name="Richard G.F."/>
            <person name="Straub M.L."/>
            <person name="Suleau A."/>
            <person name="Swennene D."/>
            <person name="Tekaia F."/>
            <person name="Wesolowski-Louvel M."/>
            <person name="Westhof E."/>
            <person name="Wirth B."/>
            <person name="Zeniou-Meyer M."/>
            <person name="Zivanovic I."/>
            <person name="Bolotin-Fukuhara M."/>
            <person name="Thierry A."/>
            <person name="Bouchier C."/>
            <person name="Caudron B."/>
            <person name="Scarpelli C."/>
            <person name="Gaillardin C."/>
            <person name="Weissenbach J."/>
            <person name="Wincker P."/>
            <person name="Souciet J.L."/>
        </authorList>
    </citation>
    <scope>NUCLEOTIDE SEQUENCE [LARGE SCALE GENOMIC DNA]</scope>
    <source>
        <strain evidence="18">ATCC 36239 / CBS 767 / BCRC 21394 / JCM 1990 / NBRC 0083 / IGC 2968</strain>
    </source>
</reference>
<evidence type="ECO:0000256" key="11">
    <source>
        <dbReference type="ARBA" id="ARBA00023222"/>
    </source>
</evidence>
<dbReference type="Proteomes" id="UP000000599">
    <property type="component" value="Chromosome F"/>
</dbReference>
<keyword evidence="18" id="KW-1185">Reference proteome</keyword>
<evidence type="ECO:0000313" key="18">
    <source>
        <dbReference type="Proteomes" id="UP000000599"/>
    </source>
</evidence>
<dbReference type="InterPro" id="IPR037039">
    <property type="entry name" value="CM_AroQ_sf_eucaryotic"/>
</dbReference>
<dbReference type="OrthoDB" id="191918at2759"/>
<evidence type="ECO:0000256" key="3">
    <source>
        <dbReference type="ARBA" id="ARBA00011738"/>
    </source>
</evidence>
<dbReference type="GO" id="GO:0120284">
    <property type="term" value="F:tryptophan binding"/>
    <property type="evidence" value="ECO:0007669"/>
    <property type="project" value="EnsemblFungi"/>
</dbReference>
<dbReference type="GO" id="GO:0006571">
    <property type="term" value="P:tyrosine biosynthetic process"/>
    <property type="evidence" value="ECO:0007669"/>
    <property type="project" value="UniProtKB-KW"/>
</dbReference>
<evidence type="ECO:0000256" key="1">
    <source>
        <dbReference type="ARBA" id="ARBA00004496"/>
    </source>
</evidence>
<dbReference type="GO" id="GO:0005737">
    <property type="term" value="C:cytoplasm"/>
    <property type="evidence" value="ECO:0007669"/>
    <property type="project" value="UniProtKB-SubCell"/>
</dbReference>
<dbReference type="GO" id="GO:0046417">
    <property type="term" value="P:chorismate metabolic process"/>
    <property type="evidence" value="ECO:0007669"/>
    <property type="project" value="EnsemblFungi"/>
</dbReference>
<comment type="pathway">
    <text evidence="2">Metabolic intermediate biosynthesis; prephenate biosynthesis; prephenate from chorismate: step 1/1.</text>
</comment>
<dbReference type="PIRSF" id="PIRSF017318">
    <property type="entry name" value="Chor_mut_AroQ_eu"/>
    <property type="match status" value="1"/>
</dbReference>
<dbReference type="Pfam" id="PF01817">
    <property type="entry name" value="CM_2"/>
    <property type="match status" value="1"/>
</dbReference>
<evidence type="ECO:0000256" key="9">
    <source>
        <dbReference type="ARBA" id="ARBA00022605"/>
    </source>
</evidence>
<dbReference type="PANTHER" id="PTHR21145:SF12">
    <property type="entry name" value="CHORISMATE MUTASE"/>
    <property type="match status" value="1"/>
</dbReference>
<keyword evidence="10 15" id="KW-0057">Aromatic amino acid biosynthesis</keyword>
<dbReference type="VEuPathDB" id="FungiDB:DEHA2F24530g"/>
<dbReference type="Gene3D" id="1.10.590.10">
    <property type="entry name" value="Chorismate mutase, AroQ class superfamily, eukaryotic"/>
    <property type="match status" value="1"/>
</dbReference>
<organism evidence="17 18">
    <name type="scientific">Debaryomyces hansenii (strain ATCC 36239 / CBS 767 / BCRC 21394 / JCM 1990 / NBRC 0083 / IGC 2968)</name>
    <name type="common">Yeast</name>
    <name type="synonym">Torulaspora hansenii</name>
    <dbReference type="NCBI Taxonomy" id="284592"/>
    <lineage>
        <taxon>Eukaryota</taxon>
        <taxon>Fungi</taxon>
        <taxon>Dikarya</taxon>
        <taxon>Ascomycota</taxon>
        <taxon>Saccharomycotina</taxon>
        <taxon>Pichiomycetes</taxon>
        <taxon>Debaryomycetaceae</taxon>
        <taxon>Debaryomyces</taxon>
    </lineage>
</organism>
<dbReference type="GO" id="GO:0072545">
    <property type="term" value="F:L-tyrosine binding"/>
    <property type="evidence" value="ECO:0007669"/>
    <property type="project" value="EnsemblFungi"/>
</dbReference>
<dbReference type="InParanoid" id="B5RUN3"/>
<keyword evidence="9 15" id="KW-0028">Amino-acid biosynthesis</keyword>